<dbReference type="GO" id="GO:0031410">
    <property type="term" value="C:cytoplasmic vesicle"/>
    <property type="evidence" value="ECO:0007669"/>
    <property type="project" value="TreeGrafter"/>
</dbReference>
<dbReference type="InterPro" id="IPR036514">
    <property type="entry name" value="SGNH_hydro_sf"/>
</dbReference>
<dbReference type="InterPro" id="IPR029865">
    <property type="entry name" value="KIAA0319-like"/>
</dbReference>
<dbReference type="KEGG" id="fls:GLV81_09980"/>
<dbReference type="CDD" id="cd00146">
    <property type="entry name" value="PKD"/>
    <property type="match status" value="1"/>
</dbReference>
<dbReference type="Pfam" id="PF22352">
    <property type="entry name" value="K319L-like_PKD"/>
    <property type="match status" value="4"/>
</dbReference>
<feature type="domain" description="PKD/Chitinase" evidence="1">
    <location>
        <begin position="716"/>
        <end position="804"/>
    </location>
</feature>
<accession>A0A6I6GL69</accession>
<dbReference type="Pfam" id="PF13472">
    <property type="entry name" value="Lipase_GDSL_2"/>
    <property type="match status" value="1"/>
</dbReference>
<evidence type="ECO:0000313" key="2">
    <source>
        <dbReference type="EMBL" id="QGW28378.1"/>
    </source>
</evidence>
<dbReference type="SMART" id="SM00089">
    <property type="entry name" value="PKD"/>
    <property type="match status" value="4"/>
</dbReference>
<feature type="domain" description="PKD/Chitinase" evidence="1">
    <location>
        <begin position="307"/>
        <end position="396"/>
    </location>
</feature>
<dbReference type="PANTHER" id="PTHR46182:SF2">
    <property type="entry name" value="FI19480P1"/>
    <property type="match status" value="1"/>
</dbReference>
<dbReference type="CDD" id="cd00229">
    <property type="entry name" value="SGNH_hydrolase"/>
    <property type="match status" value="1"/>
</dbReference>
<dbReference type="EMBL" id="CP046566">
    <property type="protein sequence ID" value="QGW28378.1"/>
    <property type="molecule type" value="Genomic_DNA"/>
</dbReference>
<protein>
    <recommendedName>
        <fullName evidence="1">PKD/Chitinase domain-containing protein</fullName>
    </recommendedName>
</protein>
<dbReference type="InterPro" id="IPR013783">
    <property type="entry name" value="Ig-like_fold"/>
</dbReference>
<proteinExistence type="predicted"/>
<dbReference type="Proteomes" id="UP000426027">
    <property type="component" value="Chromosome"/>
</dbReference>
<evidence type="ECO:0000313" key="3">
    <source>
        <dbReference type="Proteomes" id="UP000426027"/>
    </source>
</evidence>
<dbReference type="InterPro" id="IPR013830">
    <property type="entry name" value="SGNH_hydro"/>
</dbReference>
<dbReference type="InterPro" id="IPR022409">
    <property type="entry name" value="PKD/Chitinase_dom"/>
</dbReference>
<dbReference type="AlphaFoldDB" id="A0A6I6GL69"/>
<dbReference type="Gene3D" id="3.40.50.1110">
    <property type="entry name" value="SGNH hydrolase"/>
    <property type="match status" value="1"/>
</dbReference>
<dbReference type="PANTHER" id="PTHR46182">
    <property type="entry name" value="FI19480P1"/>
    <property type="match status" value="1"/>
</dbReference>
<name>A0A6I6GL69_9BACT</name>
<dbReference type="GO" id="GO:0016788">
    <property type="term" value="F:hydrolase activity, acting on ester bonds"/>
    <property type="evidence" value="ECO:0007669"/>
    <property type="project" value="UniProtKB-ARBA"/>
</dbReference>
<evidence type="ECO:0000259" key="1">
    <source>
        <dbReference type="SMART" id="SM00089"/>
    </source>
</evidence>
<dbReference type="Gene3D" id="2.60.40.10">
    <property type="entry name" value="Immunoglobulins"/>
    <property type="match status" value="4"/>
</dbReference>
<gene>
    <name evidence="2" type="ORF">GLV81_09980</name>
</gene>
<feature type="domain" description="PKD/Chitinase" evidence="1">
    <location>
        <begin position="622"/>
        <end position="710"/>
    </location>
</feature>
<dbReference type="SUPFAM" id="SSF52266">
    <property type="entry name" value="SGNH hydrolase"/>
    <property type="match status" value="1"/>
</dbReference>
<sequence length="815" mass="86645">MMQGSYRFELKVTDDSAAVALDTIRVMVNAPPPVITKQIKVNLFGGSNPQTTEGWNNWNVGGSKVSNRLSGALNYADGTVSTVTANLSYSEAVSDNGASFGGTMCPPAVLRYTSYATISRTLTINGLVAGKTYSLEFYASRNNTGNSTRFTINGVSQTVVTDNNKTNKVVFNNLTTSTGSIVVTVARVNTYSYLNGFMLTETTAVTGNVAPVANAGADVNIALPNNVVNLNASASYDQDGSIVAFAWSKISGPASLTISNPNIVNPVISNLEAGTYEMQLMVTDNSGAAALDTVVVNVFPPDPLAPVANAGVDTTLRLPLDVFTLNGTASADIDGSIVSYHWEQFDGPAGSFLVNANQAIATVENPQTGRYGFELTVTDNDGLIGKDSVYVLIGDNPFAPPSIIDSLNCGKQLRFVVMGSSTAMGTGASVPDSNWVSKFRKYVRSFNPANEVINIATSSRTTYHLLNPHGFVPPEGRPVPDTLRNITKALTYNPDIIIINLPSNDVALNYTLAEQQANYERTLALTDAAGITVWVTTTQPRTALNTTQRNNLMLMRDWTYQRFGNKAIDFWTTLANDDGTIVDAYNVDGVHVNDMGHHLLYTRVVGKRILDDACTVANLLPVVNAGQDQSITIPENTVLLSGTAIDNDGSITAVQWRQLAGPSNAVIVSANTLQTTVSGLHIGSYQFELMATDNVGGVSRDSVLVLVKRGPNEPPTANAGNDTTLVLPANSLTLHGVGNDTDGVITNYAWRQVAGPATAFFNNNTLASPIVSGLIEGSYLFELTVTDDSAATATDIVAVQVNPRPNTSSSGRCRK</sequence>
<feature type="domain" description="PKD/Chitinase" evidence="1">
    <location>
        <begin position="212"/>
        <end position="301"/>
    </location>
</feature>
<dbReference type="InterPro" id="IPR035986">
    <property type="entry name" value="PKD_dom_sf"/>
</dbReference>
<reference evidence="2 3" key="1">
    <citation type="submission" date="2019-11" db="EMBL/GenBank/DDBJ databases">
        <authorList>
            <person name="Im W.T."/>
        </authorList>
    </citation>
    <scope>NUCLEOTIDE SEQUENCE [LARGE SCALE GENOMIC DNA]</scope>
    <source>
        <strain evidence="2 3">SB-02</strain>
    </source>
</reference>
<keyword evidence="3" id="KW-1185">Reference proteome</keyword>
<dbReference type="GO" id="GO:0016020">
    <property type="term" value="C:membrane"/>
    <property type="evidence" value="ECO:0007669"/>
    <property type="project" value="TreeGrafter"/>
</dbReference>
<organism evidence="2 3">
    <name type="scientific">Phnomibacter ginsenosidimutans</name>
    <dbReference type="NCBI Taxonomy" id="2676868"/>
    <lineage>
        <taxon>Bacteria</taxon>
        <taxon>Pseudomonadati</taxon>
        <taxon>Bacteroidota</taxon>
        <taxon>Chitinophagia</taxon>
        <taxon>Chitinophagales</taxon>
        <taxon>Chitinophagaceae</taxon>
        <taxon>Phnomibacter</taxon>
    </lineage>
</organism>
<dbReference type="SUPFAM" id="SSF49299">
    <property type="entry name" value="PKD domain"/>
    <property type="match status" value="4"/>
</dbReference>